<comment type="caution">
    <text evidence="1">The sequence shown here is derived from an EMBL/GenBank/DDBJ whole genome shotgun (WGS) entry which is preliminary data.</text>
</comment>
<proteinExistence type="predicted"/>
<organism evidence="1 2">
    <name type="scientific">Catharanthus roseus</name>
    <name type="common">Madagascar periwinkle</name>
    <name type="synonym">Vinca rosea</name>
    <dbReference type="NCBI Taxonomy" id="4058"/>
    <lineage>
        <taxon>Eukaryota</taxon>
        <taxon>Viridiplantae</taxon>
        <taxon>Streptophyta</taxon>
        <taxon>Embryophyta</taxon>
        <taxon>Tracheophyta</taxon>
        <taxon>Spermatophyta</taxon>
        <taxon>Magnoliopsida</taxon>
        <taxon>eudicotyledons</taxon>
        <taxon>Gunneridae</taxon>
        <taxon>Pentapetalae</taxon>
        <taxon>asterids</taxon>
        <taxon>lamiids</taxon>
        <taxon>Gentianales</taxon>
        <taxon>Apocynaceae</taxon>
        <taxon>Rauvolfioideae</taxon>
        <taxon>Vinceae</taxon>
        <taxon>Catharanthinae</taxon>
        <taxon>Catharanthus</taxon>
    </lineage>
</organism>
<sequence>MATHDELVRKILKYQGIDPNLWQVRMMIRVPSFYEDINNDDEMHYVWTIRPNISNEAIHLLVELEPIQSQTFSEVQHTNISTDEDHLNIPQHVMAITHIVFNQSSMLYPDVEEDNDDNDDADEDYDISSESDDDSNPNDEEDDISTPVDHLSSTTANQWKSSQ</sequence>
<dbReference type="EMBL" id="CM044701">
    <property type="protein sequence ID" value="KAI5682500.1"/>
    <property type="molecule type" value="Genomic_DNA"/>
</dbReference>
<reference evidence="2" key="1">
    <citation type="journal article" date="2023" name="Nat. Plants">
        <title>Single-cell RNA sequencing provides a high-resolution roadmap for understanding the multicellular compartmentation of specialized metabolism.</title>
        <authorList>
            <person name="Sun S."/>
            <person name="Shen X."/>
            <person name="Li Y."/>
            <person name="Li Y."/>
            <person name="Wang S."/>
            <person name="Li R."/>
            <person name="Zhang H."/>
            <person name="Shen G."/>
            <person name="Guo B."/>
            <person name="Wei J."/>
            <person name="Xu J."/>
            <person name="St-Pierre B."/>
            <person name="Chen S."/>
            <person name="Sun C."/>
        </authorList>
    </citation>
    <scope>NUCLEOTIDE SEQUENCE [LARGE SCALE GENOMIC DNA]</scope>
</reference>
<accession>A0ACC0CC85</accession>
<protein>
    <submittedName>
        <fullName evidence="1">Uncharacterized protein</fullName>
    </submittedName>
</protein>
<dbReference type="Proteomes" id="UP001060085">
    <property type="component" value="Linkage Group LG01"/>
</dbReference>
<gene>
    <name evidence="1" type="ORF">M9H77_03728</name>
</gene>
<name>A0ACC0CC85_CATRO</name>
<evidence type="ECO:0000313" key="1">
    <source>
        <dbReference type="EMBL" id="KAI5682500.1"/>
    </source>
</evidence>
<evidence type="ECO:0000313" key="2">
    <source>
        <dbReference type="Proteomes" id="UP001060085"/>
    </source>
</evidence>
<keyword evidence="2" id="KW-1185">Reference proteome</keyword>